<gene>
    <name evidence="1" type="ORF">B1813_07200</name>
</gene>
<name>A0A1V9A4J5_SACPI</name>
<dbReference type="AlphaFoldDB" id="A0A1V9A4J5"/>
<evidence type="ECO:0000313" key="1">
    <source>
        <dbReference type="EMBL" id="OQO92049.1"/>
    </source>
</evidence>
<comment type="caution">
    <text evidence="1">The sequence shown here is derived from an EMBL/GenBank/DDBJ whole genome shotgun (WGS) entry which is preliminary data.</text>
</comment>
<reference evidence="1 2" key="1">
    <citation type="submission" date="2017-02" db="EMBL/GenBank/DDBJ databases">
        <title>Draft genome of Saccharomonospora sp. 154.</title>
        <authorList>
            <person name="Alonso-Carmona G.S."/>
            <person name="De La Haba R."/>
            <person name="Vera-Gargallo B."/>
            <person name="Sandoval-Trujillo A.H."/>
            <person name="Ramirez-Duran N."/>
            <person name="Ventosa A."/>
        </authorList>
    </citation>
    <scope>NUCLEOTIDE SEQUENCE [LARGE SCALE GENOMIC DNA]</scope>
    <source>
        <strain evidence="1 2">LRS4.154</strain>
    </source>
</reference>
<dbReference type="RefSeq" id="WP_081191177.1">
    <property type="nucleotide sequence ID" value="NZ_MWIH01000005.1"/>
</dbReference>
<keyword evidence="2" id="KW-1185">Reference proteome</keyword>
<dbReference type="Proteomes" id="UP000192591">
    <property type="component" value="Unassembled WGS sequence"/>
</dbReference>
<sequence length="275" mass="29826">MAHARARAVAWPGTSTADARQFRLDVEDVEHWEHRRRGRHARLWVVSLVVHAAARDADDAALRLTRYVRQPQHRIGDVPILRASGLPEPGAAGSPTTYPGGAVAHHDPAPYGALERAHVAAYVQALAAARLRWMSDCATAPLSRLSRLSRLSPVTEDDAPVYVRDSSLTLWRVRHRVLCLAGPGEAQARAAELAATVVDDAGVQAAEVTRLRADDGYVDVEGWRVHPALTLAPRATTALWDDYDRTESDAGQPAAVAEVLGRAAVSVWKAFTSRA</sequence>
<evidence type="ECO:0000313" key="2">
    <source>
        <dbReference type="Proteomes" id="UP000192591"/>
    </source>
</evidence>
<organism evidence="1 2">
    <name type="scientific">Saccharomonospora piscinae</name>
    <dbReference type="NCBI Taxonomy" id="687388"/>
    <lineage>
        <taxon>Bacteria</taxon>
        <taxon>Bacillati</taxon>
        <taxon>Actinomycetota</taxon>
        <taxon>Actinomycetes</taxon>
        <taxon>Pseudonocardiales</taxon>
        <taxon>Pseudonocardiaceae</taxon>
        <taxon>Saccharomonospora</taxon>
    </lineage>
</organism>
<accession>A0A1V9A4J5</accession>
<protein>
    <submittedName>
        <fullName evidence="1">Uncharacterized protein</fullName>
    </submittedName>
</protein>
<dbReference type="EMBL" id="MWIH01000005">
    <property type="protein sequence ID" value="OQO92049.1"/>
    <property type="molecule type" value="Genomic_DNA"/>
</dbReference>
<proteinExistence type="predicted"/>